<reference evidence="13" key="1">
    <citation type="journal article" date="2022" name="Toxins">
        <title>Genomic Analysis of Sphingopyxis sp. USTB-05 for Biodegrading Cyanobacterial Hepatotoxins.</title>
        <authorList>
            <person name="Liu C."/>
            <person name="Xu Q."/>
            <person name="Zhao Z."/>
            <person name="Zhang H."/>
            <person name="Liu X."/>
            <person name="Yin C."/>
            <person name="Liu Y."/>
            <person name="Yan H."/>
        </authorList>
    </citation>
    <scope>NUCLEOTIDE SEQUENCE</scope>
    <source>
        <strain evidence="13">NBD5</strain>
    </source>
</reference>
<keyword evidence="9" id="KW-0828">Tyrosine catabolism</keyword>
<dbReference type="Gene3D" id="3.90.850.10">
    <property type="entry name" value="Fumarylacetoacetase-like, C-terminal domain"/>
    <property type="match status" value="1"/>
</dbReference>
<evidence type="ECO:0000256" key="3">
    <source>
        <dbReference type="ARBA" id="ARBA00004782"/>
    </source>
</evidence>
<name>A0ABY4X499_9SPHN</name>
<evidence type="ECO:0000259" key="11">
    <source>
        <dbReference type="Pfam" id="PF01557"/>
    </source>
</evidence>
<proteinExistence type="predicted"/>
<dbReference type="Pfam" id="PF01557">
    <property type="entry name" value="FAA_hydrolase"/>
    <property type="match status" value="1"/>
</dbReference>
<dbReference type="SUPFAM" id="SSF56529">
    <property type="entry name" value="FAH"/>
    <property type="match status" value="1"/>
</dbReference>
<keyword evidence="14" id="KW-1185">Reference proteome</keyword>
<evidence type="ECO:0000256" key="1">
    <source>
        <dbReference type="ARBA" id="ARBA00001913"/>
    </source>
</evidence>
<evidence type="ECO:0000256" key="10">
    <source>
        <dbReference type="ARBA" id="ARBA00023232"/>
    </source>
</evidence>
<evidence type="ECO:0000256" key="9">
    <source>
        <dbReference type="ARBA" id="ARBA00022878"/>
    </source>
</evidence>
<dbReference type="InterPro" id="IPR036663">
    <property type="entry name" value="Fumarylacetoacetase_C_sf"/>
</dbReference>
<protein>
    <recommendedName>
        <fullName evidence="4">fumarylacetoacetase</fullName>
        <ecNumber evidence="4">3.7.1.2</ecNumber>
    </recommendedName>
</protein>
<keyword evidence="5" id="KW-0479">Metal-binding</keyword>
<sequence>MSRAGLDESHDPARTSWVAAAGAGGDFPIQNLPLGRFAPPGHGPRPMVAIGDQALDLVDIADLLPEAAAATLAQPGLNALFALPAADRRALRRRLSALLADPAQAARLTPSLHPIASCTPHLPAQLGDYSDFYVGIHHARQVGALFRPDAPLLPNYAHVPIGYHGRASSVRASGVPVVRPHGQSKAADAAAPRFGPSARLDYELELGLWIGTGNALGTPIPIAEAEAHLVGLCLLNDWSARDLQAWEYQPLGPFLGKSFHTSVSPWVVTAEALAPFRRPPAPREEGAPAPLPYLQHEEDAARGGFSIRLEAFLSSAAMRAAGHAPLRLAEVAAADAMYWTVAQIIAHHSSNGCNLRPGDLIGTGTLSTPGAGGAGSLLEQTRGGAAPITLPGGETRRFLEDGDRITLRARAEAPGAVAIGFGEVTAEIVAAAG</sequence>
<evidence type="ECO:0000256" key="5">
    <source>
        <dbReference type="ARBA" id="ARBA00022723"/>
    </source>
</evidence>
<keyword evidence="6 13" id="KW-0378">Hydrolase</keyword>
<evidence type="ECO:0000313" key="14">
    <source>
        <dbReference type="Proteomes" id="UP001056937"/>
    </source>
</evidence>
<dbReference type="InterPro" id="IPR036462">
    <property type="entry name" value="Fumarylacetoacetase_N_sf"/>
</dbReference>
<dbReference type="GO" id="GO:0004334">
    <property type="term" value="F:fumarylacetoacetase activity"/>
    <property type="evidence" value="ECO:0007669"/>
    <property type="project" value="UniProtKB-EC"/>
</dbReference>
<dbReference type="EMBL" id="CP084930">
    <property type="protein sequence ID" value="USI71727.1"/>
    <property type="molecule type" value="Genomic_DNA"/>
</dbReference>
<dbReference type="PANTHER" id="PTHR43069:SF2">
    <property type="entry name" value="FUMARYLACETOACETASE"/>
    <property type="match status" value="1"/>
</dbReference>
<dbReference type="Proteomes" id="UP001056937">
    <property type="component" value="Chromosome 1"/>
</dbReference>
<evidence type="ECO:0000256" key="7">
    <source>
        <dbReference type="ARBA" id="ARBA00022837"/>
    </source>
</evidence>
<comment type="pathway">
    <text evidence="3">Amino-acid degradation; L-phenylalanine degradation; acetoacetate and fumarate from L-phenylalanine: step 6/6.</text>
</comment>
<dbReference type="PANTHER" id="PTHR43069">
    <property type="entry name" value="FUMARYLACETOACETASE"/>
    <property type="match status" value="1"/>
</dbReference>
<comment type="cofactor">
    <cofactor evidence="1">
        <name>Ca(2+)</name>
        <dbReference type="ChEBI" id="CHEBI:29108"/>
    </cofactor>
</comment>
<organism evidence="13 14">
    <name type="scientific">Sphingomonas morindae</name>
    <dbReference type="NCBI Taxonomy" id="1541170"/>
    <lineage>
        <taxon>Bacteria</taxon>
        <taxon>Pseudomonadati</taxon>
        <taxon>Pseudomonadota</taxon>
        <taxon>Alphaproteobacteria</taxon>
        <taxon>Sphingomonadales</taxon>
        <taxon>Sphingomonadaceae</taxon>
        <taxon>Sphingomonas</taxon>
    </lineage>
</organism>
<keyword evidence="8" id="KW-0460">Magnesium</keyword>
<dbReference type="NCBIfam" id="TIGR01266">
    <property type="entry name" value="fum_ac_acetase"/>
    <property type="match status" value="1"/>
</dbReference>
<evidence type="ECO:0000256" key="2">
    <source>
        <dbReference type="ARBA" id="ARBA00001946"/>
    </source>
</evidence>
<evidence type="ECO:0000313" key="13">
    <source>
        <dbReference type="EMBL" id="USI71727.1"/>
    </source>
</evidence>
<evidence type="ECO:0000256" key="6">
    <source>
        <dbReference type="ARBA" id="ARBA00022801"/>
    </source>
</evidence>
<comment type="cofactor">
    <cofactor evidence="2">
        <name>Mg(2+)</name>
        <dbReference type="ChEBI" id="CHEBI:18420"/>
    </cofactor>
</comment>
<gene>
    <name evidence="13" type="primary">fahA</name>
    <name evidence="13" type="ORF">LHA26_10345</name>
</gene>
<accession>A0ABY4X499</accession>
<dbReference type="InterPro" id="IPR015377">
    <property type="entry name" value="Fumarylacetoacetase_N"/>
</dbReference>
<evidence type="ECO:0000256" key="4">
    <source>
        <dbReference type="ARBA" id="ARBA00012094"/>
    </source>
</evidence>
<dbReference type="RefSeq" id="WP_252165540.1">
    <property type="nucleotide sequence ID" value="NZ_CP084930.1"/>
</dbReference>
<keyword evidence="7" id="KW-0106">Calcium</keyword>
<dbReference type="SUPFAM" id="SSF63433">
    <property type="entry name" value="Fumarylacetoacetate hydrolase, FAH, N-terminal domain"/>
    <property type="match status" value="1"/>
</dbReference>
<feature type="domain" description="Fumarylacetoacetase-like C-terminal" evidence="11">
    <location>
        <begin position="137"/>
        <end position="428"/>
    </location>
</feature>
<dbReference type="Pfam" id="PF09298">
    <property type="entry name" value="FAA_hydrolase_N"/>
    <property type="match status" value="1"/>
</dbReference>
<evidence type="ECO:0000259" key="12">
    <source>
        <dbReference type="Pfam" id="PF09298"/>
    </source>
</evidence>
<keyword evidence="10" id="KW-0585">Phenylalanine catabolism</keyword>
<dbReference type="InterPro" id="IPR005959">
    <property type="entry name" value="Fumarylacetoacetase"/>
</dbReference>
<dbReference type="EC" id="3.7.1.2" evidence="4"/>
<feature type="domain" description="Fumarylacetoacetase N-terminal" evidence="12">
    <location>
        <begin position="30"/>
        <end position="123"/>
    </location>
</feature>
<evidence type="ECO:0000256" key="8">
    <source>
        <dbReference type="ARBA" id="ARBA00022842"/>
    </source>
</evidence>
<dbReference type="Gene3D" id="2.30.30.230">
    <property type="entry name" value="Fumarylacetoacetase, N-terminal domain"/>
    <property type="match status" value="1"/>
</dbReference>
<dbReference type="InterPro" id="IPR011234">
    <property type="entry name" value="Fumarylacetoacetase-like_C"/>
</dbReference>